<protein>
    <recommendedName>
        <fullName evidence="1">Stage 0 sporulation protein A homolog</fullName>
    </recommendedName>
</protein>
<name>A0AA35CPA9_9FIRM</name>
<evidence type="ECO:0000256" key="4">
    <source>
        <dbReference type="ARBA" id="ARBA00023125"/>
    </source>
</evidence>
<keyword evidence="3" id="KW-0805">Transcription regulation</keyword>
<keyword evidence="5" id="KW-0804">Transcription</keyword>
<dbReference type="SMART" id="SM00448">
    <property type="entry name" value="REC"/>
    <property type="match status" value="1"/>
</dbReference>
<feature type="modified residue" description="4-aspartylphosphate" evidence="7">
    <location>
        <position position="55"/>
    </location>
</feature>
<dbReference type="PRINTS" id="PR00038">
    <property type="entry name" value="HTHLUXR"/>
</dbReference>
<feature type="domain" description="Response regulatory" evidence="9">
    <location>
        <begin position="4"/>
        <end position="120"/>
    </location>
</feature>
<accession>A0AA35CPA9</accession>
<dbReference type="GO" id="GO:0006355">
    <property type="term" value="P:regulation of DNA-templated transcription"/>
    <property type="evidence" value="ECO:0007669"/>
    <property type="project" value="InterPro"/>
</dbReference>
<evidence type="ECO:0000256" key="7">
    <source>
        <dbReference type="PROSITE-ProRule" id="PRU00169"/>
    </source>
</evidence>
<dbReference type="InterPro" id="IPR011006">
    <property type="entry name" value="CheY-like_superfamily"/>
</dbReference>
<reference evidence="10" key="1">
    <citation type="submission" date="2022-03" db="EMBL/GenBank/DDBJ databases">
        <title>Complete genome sequence of Caldinitratiruptor microaerophilus.</title>
        <authorList>
            <person name="Mukaiyama R."/>
            <person name="Nishiyama T."/>
            <person name="Ueda K."/>
        </authorList>
    </citation>
    <scope>NUCLEOTIDE SEQUENCE</scope>
    <source>
        <strain evidence="10">JCM 16183</strain>
    </source>
</reference>
<dbReference type="Pfam" id="PF00196">
    <property type="entry name" value="GerE"/>
    <property type="match status" value="1"/>
</dbReference>
<dbReference type="EMBL" id="AP025628">
    <property type="protein sequence ID" value="BDG62364.1"/>
    <property type="molecule type" value="Genomic_DNA"/>
</dbReference>
<comment type="function">
    <text evidence="6">May play the central regulatory role in sporulation. It may be an element of the effector pathway responsible for the activation of sporulation genes in response to nutritional stress. Spo0A may act in concert with spo0H (a sigma factor) to control the expression of some genes that are critical to the sporulation process.</text>
</comment>
<evidence type="ECO:0000259" key="9">
    <source>
        <dbReference type="PROSITE" id="PS50110"/>
    </source>
</evidence>
<evidence type="ECO:0000313" key="10">
    <source>
        <dbReference type="EMBL" id="BDG62364.1"/>
    </source>
</evidence>
<evidence type="ECO:0000256" key="1">
    <source>
        <dbReference type="ARBA" id="ARBA00018672"/>
    </source>
</evidence>
<dbReference type="CDD" id="cd17535">
    <property type="entry name" value="REC_NarL-like"/>
    <property type="match status" value="1"/>
</dbReference>
<dbReference type="InterPro" id="IPR058245">
    <property type="entry name" value="NreC/VraR/RcsB-like_REC"/>
</dbReference>
<organism evidence="10 11">
    <name type="scientific">Caldinitratiruptor microaerophilus</name>
    <dbReference type="NCBI Taxonomy" id="671077"/>
    <lineage>
        <taxon>Bacteria</taxon>
        <taxon>Bacillati</taxon>
        <taxon>Bacillota</taxon>
        <taxon>Clostridia</taxon>
        <taxon>Eubacteriales</taxon>
        <taxon>Symbiobacteriaceae</taxon>
        <taxon>Caldinitratiruptor</taxon>
    </lineage>
</organism>
<dbReference type="Gene3D" id="3.40.50.2300">
    <property type="match status" value="1"/>
</dbReference>
<dbReference type="PROSITE" id="PS50043">
    <property type="entry name" value="HTH_LUXR_2"/>
    <property type="match status" value="1"/>
</dbReference>
<dbReference type="SUPFAM" id="SSF52172">
    <property type="entry name" value="CheY-like"/>
    <property type="match status" value="1"/>
</dbReference>
<sequence length="234" mass="25598">MGLRVVLVEDQLLMRQGLKAIIEAEPDIEVVGEASTGTEAVRLVRELCPDVVLMDISLPMLDGIGATRQVVERCPQTAVLILTMHDRDEYVLAAVKAGARGYLLKDAPARDVIAAIRNAASGGAWLHPNVARFLLDVVARGRQNEPRHEQALTDREREVLRLVARGARNRDVARALAMSEKTVKQHVTNIFRKLGVTSRSQVVVYAIEHGLVDIAEPGSAIRPRKETEPPSAGL</sequence>
<dbReference type="InterPro" id="IPR039420">
    <property type="entry name" value="WalR-like"/>
</dbReference>
<dbReference type="PANTHER" id="PTHR43214">
    <property type="entry name" value="TWO-COMPONENT RESPONSE REGULATOR"/>
    <property type="match status" value="1"/>
</dbReference>
<evidence type="ECO:0000259" key="8">
    <source>
        <dbReference type="PROSITE" id="PS50043"/>
    </source>
</evidence>
<evidence type="ECO:0000313" key="11">
    <source>
        <dbReference type="Proteomes" id="UP001163687"/>
    </source>
</evidence>
<dbReference type="CDD" id="cd06170">
    <property type="entry name" value="LuxR_C_like"/>
    <property type="match status" value="1"/>
</dbReference>
<feature type="domain" description="HTH luxR-type" evidence="8">
    <location>
        <begin position="145"/>
        <end position="210"/>
    </location>
</feature>
<dbReference type="KEGG" id="cmic:caldi_34540"/>
<dbReference type="Pfam" id="PF00072">
    <property type="entry name" value="Response_reg"/>
    <property type="match status" value="1"/>
</dbReference>
<gene>
    <name evidence="10" type="ORF">caldi_34540</name>
</gene>
<dbReference type="InterPro" id="IPR016032">
    <property type="entry name" value="Sig_transdc_resp-reg_C-effctor"/>
</dbReference>
<dbReference type="PROSITE" id="PS00622">
    <property type="entry name" value="HTH_LUXR_1"/>
    <property type="match status" value="1"/>
</dbReference>
<dbReference type="RefSeq" id="WP_264842952.1">
    <property type="nucleotide sequence ID" value="NZ_AP025628.1"/>
</dbReference>
<evidence type="ECO:0000256" key="5">
    <source>
        <dbReference type="ARBA" id="ARBA00023163"/>
    </source>
</evidence>
<dbReference type="GO" id="GO:0003677">
    <property type="term" value="F:DNA binding"/>
    <property type="evidence" value="ECO:0007669"/>
    <property type="project" value="UniProtKB-KW"/>
</dbReference>
<dbReference type="Proteomes" id="UP001163687">
    <property type="component" value="Chromosome"/>
</dbReference>
<keyword evidence="2 7" id="KW-0597">Phosphoprotein</keyword>
<proteinExistence type="predicted"/>
<dbReference type="PROSITE" id="PS50110">
    <property type="entry name" value="RESPONSE_REGULATORY"/>
    <property type="match status" value="1"/>
</dbReference>
<dbReference type="SUPFAM" id="SSF46894">
    <property type="entry name" value="C-terminal effector domain of the bipartite response regulators"/>
    <property type="match status" value="1"/>
</dbReference>
<dbReference type="GO" id="GO:0000160">
    <property type="term" value="P:phosphorelay signal transduction system"/>
    <property type="evidence" value="ECO:0007669"/>
    <property type="project" value="InterPro"/>
</dbReference>
<evidence type="ECO:0000256" key="2">
    <source>
        <dbReference type="ARBA" id="ARBA00022553"/>
    </source>
</evidence>
<keyword evidence="11" id="KW-1185">Reference proteome</keyword>
<evidence type="ECO:0000256" key="3">
    <source>
        <dbReference type="ARBA" id="ARBA00023015"/>
    </source>
</evidence>
<dbReference type="InterPro" id="IPR000792">
    <property type="entry name" value="Tscrpt_reg_LuxR_C"/>
</dbReference>
<dbReference type="AlphaFoldDB" id="A0AA35CPA9"/>
<evidence type="ECO:0000256" key="6">
    <source>
        <dbReference type="ARBA" id="ARBA00024867"/>
    </source>
</evidence>
<dbReference type="InterPro" id="IPR001789">
    <property type="entry name" value="Sig_transdc_resp-reg_receiver"/>
</dbReference>
<dbReference type="SMART" id="SM00421">
    <property type="entry name" value="HTH_LUXR"/>
    <property type="match status" value="1"/>
</dbReference>
<keyword evidence="4 10" id="KW-0238">DNA-binding</keyword>